<gene>
    <name evidence="2" type="ORF">MAR_031213</name>
</gene>
<sequence length="205" mass="21941">MQQTHHIAMTVLPADTVKRVSKAVLKGVIRVKTSQIVFHAMTGIMGYPVKCFVLTGAKAISAIRLMDRVHLASLGISENTVAIPARNSVNRVNKMVHVSLRCSTTCKYSICDITGNCTNGCIINTFGKQCENECDEYCLPKNNRTLCSETTGQCLYGCVPGYKGTFCPPGANKTKPSTSALGWGVGGGVVALSVIVVVGLCLLRR</sequence>
<feature type="transmembrane region" description="Helical" evidence="1">
    <location>
        <begin position="181"/>
        <end position="203"/>
    </location>
</feature>
<evidence type="ECO:0000313" key="2">
    <source>
        <dbReference type="EMBL" id="WAR16619.1"/>
    </source>
</evidence>
<evidence type="ECO:0000313" key="3">
    <source>
        <dbReference type="Proteomes" id="UP001164746"/>
    </source>
</evidence>
<keyword evidence="1" id="KW-1133">Transmembrane helix</keyword>
<organism evidence="2 3">
    <name type="scientific">Mya arenaria</name>
    <name type="common">Soft-shell clam</name>
    <dbReference type="NCBI Taxonomy" id="6604"/>
    <lineage>
        <taxon>Eukaryota</taxon>
        <taxon>Metazoa</taxon>
        <taxon>Spiralia</taxon>
        <taxon>Lophotrochozoa</taxon>
        <taxon>Mollusca</taxon>
        <taxon>Bivalvia</taxon>
        <taxon>Autobranchia</taxon>
        <taxon>Heteroconchia</taxon>
        <taxon>Euheterodonta</taxon>
        <taxon>Imparidentia</taxon>
        <taxon>Neoheterodontei</taxon>
        <taxon>Myida</taxon>
        <taxon>Myoidea</taxon>
        <taxon>Myidae</taxon>
        <taxon>Mya</taxon>
    </lineage>
</organism>
<keyword evidence="3" id="KW-1185">Reference proteome</keyword>
<proteinExistence type="predicted"/>
<name>A0ABY7F5H8_MYAAR</name>
<accession>A0ABY7F5H8</accession>
<dbReference type="Proteomes" id="UP001164746">
    <property type="component" value="Chromosome 10"/>
</dbReference>
<dbReference type="EMBL" id="CP111021">
    <property type="protein sequence ID" value="WAR16619.1"/>
    <property type="molecule type" value="Genomic_DNA"/>
</dbReference>
<feature type="non-terminal residue" evidence="2">
    <location>
        <position position="205"/>
    </location>
</feature>
<keyword evidence="1" id="KW-0812">Transmembrane</keyword>
<protein>
    <submittedName>
        <fullName evidence="2">Uncharacterized protein</fullName>
    </submittedName>
</protein>
<reference evidence="2" key="1">
    <citation type="submission" date="2022-11" db="EMBL/GenBank/DDBJ databases">
        <title>Centuries of genome instability and evolution in soft-shell clam transmissible cancer (bioRxiv).</title>
        <authorList>
            <person name="Hart S.F.M."/>
            <person name="Yonemitsu M.A."/>
            <person name="Giersch R.M."/>
            <person name="Beal B.F."/>
            <person name="Arriagada G."/>
            <person name="Davis B.W."/>
            <person name="Ostrander E.A."/>
            <person name="Goff S.P."/>
            <person name="Metzger M.J."/>
        </authorList>
    </citation>
    <scope>NUCLEOTIDE SEQUENCE</scope>
    <source>
        <strain evidence="2">MELC-2E11</strain>
        <tissue evidence="2">Siphon/mantle</tissue>
    </source>
</reference>
<keyword evidence="1" id="KW-0472">Membrane</keyword>
<evidence type="ECO:0000256" key="1">
    <source>
        <dbReference type="SAM" id="Phobius"/>
    </source>
</evidence>